<evidence type="ECO:0000313" key="1">
    <source>
        <dbReference type="EMBL" id="MBD2505593.1"/>
    </source>
</evidence>
<protein>
    <submittedName>
        <fullName evidence="1">Uncharacterized protein</fullName>
    </submittedName>
</protein>
<dbReference type="Proteomes" id="UP000661112">
    <property type="component" value="Unassembled WGS sequence"/>
</dbReference>
<dbReference type="EMBL" id="JACJSG010000102">
    <property type="protein sequence ID" value="MBD2505593.1"/>
    <property type="molecule type" value="Genomic_DNA"/>
</dbReference>
<keyword evidence="2" id="KW-1185">Reference proteome</keyword>
<reference evidence="1 2" key="1">
    <citation type="journal article" date="2020" name="ISME J.">
        <title>Comparative genomics reveals insights into cyanobacterial evolution and habitat adaptation.</title>
        <authorList>
            <person name="Chen M.Y."/>
            <person name="Teng W.K."/>
            <person name="Zhao L."/>
            <person name="Hu C.X."/>
            <person name="Zhou Y.K."/>
            <person name="Han B.P."/>
            <person name="Song L.R."/>
            <person name="Shu W.S."/>
        </authorList>
    </citation>
    <scope>NUCLEOTIDE SEQUENCE [LARGE SCALE GENOMIC DNA]</scope>
    <source>
        <strain evidence="1 2">FACHB-119</strain>
    </source>
</reference>
<name>A0ABR8DF07_9NOST</name>
<sequence>MSNLSVFVFESQEVRFVGTPDKPEWIANDVCIILDIDTSIAVNGRKRRR</sequence>
<accession>A0ABR8DF07</accession>
<organism evidence="1 2">
    <name type="scientific">Anabaena azotica FACHB-119</name>
    <dbReference type="NCBI Taxonomy" id="947527"/>
    <lineage>
        <taxon>Bacteria</taxon>
        <taxon>Bacillati</taxon>
        <taxon>Cyanobacteriota</taxon>
        <taxon>Cyanophyceae</taxon>
        <taxon>Nostocales</taxon>
        <taxon>Nostocaceae</taxon>
        <taxon>Anabaena</taxon>
        <taxon>Anabaena azotica</taxon>
    </lineage>
</organism>
<evidence type="ECO:0000313" key="2">
    <source>
        <dbReference type="Proteomes" id="UP000661112"/>
    </source>
</evidence>
<comment type="caution">
    <text evidence="1">The sequence shown here is derived from an EMBL/GenBank/DDBJ whole genome shotgun (WGS) entry which is preliminary data.</text>
</comment>
<proteinExistence type="predicted"/>
<dbReference type="RefSeq" id="WP_190480545.1">
    <property type="nucleotide sequence ID" value="NZ_JACJSG010000102.1"/>
</dbReference>
<gene>
    <name evidence="1" type="ORF">H6G83_34230</name>
</gene>